<keyword evidence="4 8" id="KW-0547">Nucleotide-binding</keyword>
<evidence type="ECO:0000256" key="11">
    <source>
        <dbReference type="RuleBase" id="RU004227"/>
    </source>
</evidence>
<dbReference type="CDD" id="cd00009">
    <property type="entry name" value="AAA"/>
    <property type="match status" value="1"/>
</dbReference>
<comment type="function">
    <text evidence="8 10">Plays an essential role in the initiation and regulation of chromosomal replication. ATP-DnaA binds to the origin of replication (oriC) to initiate formation of the DNA replication initiation complex once per cell cycle. Binds the DnaA box (a 9 base pair repeat at the origin) and separates the double-stranded (ds)DNA. Forms a right-handed helical filament on oriC DNA; dsDNA binds to the exterior of the filament while single-stranded (ss)DNA is stabiized in the filament's interior. The ATP-DnaA-oriC complex binds and stabilizes one strand of the AT-rich DNA unwinding element (DUE), permitting loading of DNA polymerase. After initiation quickly degrades to an ADP-DnaA complex that is not apt for DNA replication. Binds acidic phospholipids.</text>
</comment>
<dbReference type="CDD" id="cd06571">
    <property type="entry name" value="Bac_DnaA_C"/>
    <property type="match status" value="1"/>
</dbReference>
<keyword evidence="5 8" id="KW-0067">ATP-binding</keyword>
<dbReference type="PRINTS" id="PR00051">
    <property type="entry name" value="DNAA"/>
</dbReference>
<evidence type="ECO:0000313" key="16">
    <source>
        <dbReference type="Proteomes" id="UP001370348"/>
    </source>
</evidence>
<dbReference type="Gene3D" id="1.10.8.60">
    <property type="match status" value="1"/>
</dbReference>
<keyword evidence="16" id="KW-1185">Reference proteome</keyword>
<dbReference type="InterPro" id="IPR038454">
    <property type="entry name" value="DnaA_N_sf"/>
</dbReference>
<comment type="domain">
    <text evidence="8">Domain I is involved in oligomerization and binding regulators, domain II is flexibile and of varying length in different bacteria, domain III forms the AAA+ region, while domain IV binds dsDNA.</text>
</comment>
<keyword evidence="6 8" id="KW-0446">Lipid-binding</keyword>
<evidence type="ECO:0000256" key="1">
    <source>
        <dbReference type="ARBA" id="ARBA00006583"/>
    </source>
</evidence>
<dbReference type="Pfam" id="PF08299">
    <property type="entry name" value="Bac_DnaA_C"/>
    <property type="match status" value="1"/>
</dbReference>
<reference evidence="15 16" key="1">
    <citation type="submission" date="2021-12" db="EMBL/GenBank/DDBJ databases">
        <title>Discovery of the Pendulisporaceae a myxobacterial family with distinct sporulation behavior and unique specialized metabolism.</title>
        <authorList>
            <person name="Garcia R."/>
            <person name="Popoff A."/>
            <person name="Bader C.D."/>
            <person name="Loehr J."/>
            <person name="Walesch S."/>
            <person name="Walt C."/>
            <person name="Boldt J."/>
            <person name="Bunk B."/>
            <person name="Haeckl F.J.F.P.J."/>
            <person name="Gunesch A.P."/>
            <person name="Birkelbach J."/>
            <person name="Nuebel U."/>
            <person name="Pietschmann T."/>
            <person name="Bach T."/>
            <person name="Mueller R."/>
        </authorList>
    </citation>
    <scope>NUCLEOTIDE SEQUENCE [LARGE SCALE GENOMIC DNA]</scope>
    <source>
        <strain evidence="15 16">MSr11954</strain>
    </source>
</reference>
<dbReference type="Proteomes" id="UP001370348">
    <property type="component" value="Chromosome"/>
</dbReference>
<dbReference type="SUPFAM" id="SSF48295">
    <property type="entry name" value="TrpR-like"/>
    <property type="match status" value="1"/>
</dbReference>
<feature type="domain" description="Chromosomal replication initiator DnaA C-terminal" evidence="14">
    <location>
        <begin position="418"/>
        <end position="487"/>
    </location>
</feature>
<feature type="domain" description="AAA+ ATPase" evidence="13">
    <location>
        <begin position="206"/>
        <end position="336"/>
    </location>
</feature>
<sequence>METIPTEKQLWDEAVAFTRDKSPGSFDQWFYGVQFEGLTDGVLCLRARDEFVREWVDQFFLPTLTDHIRSRTGWSIQVAWTVGGELDHPVIEPPPNRVGEEPNRLNNQARGIVLGGPSTGHTGHSGHAGHTGHTGSGNVQNLATASVLDDAAPWSERRVVRQNMQVVAPPLEGLNPKYTFSNFVIGPSNQLAHAAAIGAAGGGGRRHNPLFLCGGTGLGKTHLVHAVAHRVRAERPSTRIVYVSAEKFLNEFLQALQDQRMTEFRNRYRERCDLLLVDDIQFLASKTQTQEEFFHAFNVLHQADKQIIVTSDKYPQQLERMEERLISRFTWGLVADIQAPELETRVAIVRKKAQIEGIEIADDVLVYIAQSVRSNVRELEGTLIRLAAKASITSRIIDLDFARSEIALSSSARANEASVEDVQRVVCHHFKLKSGDLLSKDRHKSVAFARHVAMYLCRERLKCSLPELGRAFGNRDHTTVMSAVRKVKALRGADPEVRAHLEALERKLGTAD</sequence>
<feature type="binding site" evidence="8">
    <location>
        <position position="221"/>
    </location>
    <ligand>
        <name>ATP</name>
        <dbReference type="ChEBI" id="CHEBI:30616"/>
    </ligand>
</feature>
<evidence type="ECO:0000256" key="2">
    <source>
        <dbReference type="ARBA" id="ARBA00022490"/>
    </source>
</evidence>
<dbReference type="InterPro" id="IPR020591">
    <property type="entry name" value="Chromosome_initiator_DnaA-like"/>
</dbReference>
<dbReference type="InterPro" id="IPR013159">
    <property type="entry name" value="DnaA_C"/>
</dbReference>
<dbReference type="Pfam" id="PF00308">
    <property type="entry name" value="Bac_DnaA"/>
    <property type="match status" value="1"/>
</dbReference>
<dbReference type="EMBL" id="CP089984">
    <property type="protein sequence ID" value="WXB15660.1"/>
    <property type="molecule type" value="Genomic_DNA"/>
</dbReference>
<dbReference type="SMART" id="SM00760">
    <property type="entry name" value="Bac_DnaA_C"/>
    <property type="match status" value="1"/>
</dbReference>
<evidence type="ECO:0000256" key="8">
    <source>
        <dbReference type="HAMAP-Rule" id="MF_00377"/>
    </source>
</evidence>
<comment type="similarity">
    <text evidence="1 8 11">Belongs to the DnaA family.</text>
</comment>
<comment type="subcellular location">
    <subcellularLocation>
        <location evidence="8">Cytoplasm</location>
    </subcellularLocation>
</comment>
<organism evidence="15 16">
    <name type="scientific">Pendulispora albinea</name>
    <dbReference type="NCBI Taxonomy" id="2741071"/>
    <lineage>
        <taxon>Bacteria</taxon>
        <taxon>Pseudomonadati</taxon>
        <taxon>Myxococcota</taxon>
        <taxon>Myxococcia</taxon>
        <taxon>Myxococcales</taxon>
        <taxon>Sorangiineae</taxon>
        <taxon>Pendulisporaceae</taxon>
        <taxon>Pendulispora</taxon>
    </lineage>
</organism>
<feature type="binding site" evidence="8">
    <location>
        <position position="220"/>
    </location>
    <ligand>
        <name>ATP</name>
        <dbReference type="ChEBI" id="CHEBI:30616"/>
    </ligand>
</feature>
<keyword evidence="3 8" id="KW-0235">DNA replication</keyword>
<evidence type="ECO:0000256" key="10">
    <source>
        <dbReference type="RuleBase" id="RU000577"/>
    </source>
</evidence>
<dbReference type="Gene3D" id="1.10.1750.10">
    <property type="match status" value="1"/>
</dbReference>
<feature type="region of interest" description="Disordered" evidence="12">
    <location>
        <begin position="115"/>
        <end position="139"/>
    </location>
</feature>
<dbReference type="RefSeq" id="WP_394825295.1">
    <property type="nucleotide sequence ID" value="NZ_CP089984.1"/>
</dbReference>
<feature type="region of interest" description="Domain IV, binds dsDNA" evidence="8">
    <location>
        <begin position="391"/>
        <end position="512"/>
    </location>
</feature>
<evidence type="ECO:0000256" key="6">
    <source>
        <dbReference type="ARBA" id="ARBA00023121"/>
    </source>
</evidence>
<dbReference type="HAMAP" id="MF_00377">
    <property type="entry name" value="DnaA_bact"/>
    <property type="match status" value="1"/>
</dbReference>
<dbReference type="SMART" id="SM00382">
    <property type="entry name" value="AAA"/>
    <property type="match status" value="1"/>
</dbReference>
<evidence type="ECO:0000259" key="13">
    <source>
        <dbReference type="SMART" id="SM00382"/>
    </source>
</evidence>
<dbReference type="PANTHER" id="PTHR30050:SF2">
    <property type="entry name" value="CHROMOSOMAL REPLICATION INITIATOR PROTEIN DNAA"/>
    <property type="match status" value="1"/>
</dbReference>
<accession>A0ABZ2M2R7</accession>
<name>A0ABZ2M2R7_9BACT</name>
<comment type="subunit">
    <text evidence="8">Oligomerizes as a right-handed, spiral filament on DNA at oriC.</text>
</comment>
<dbReference type="InterPro" id="IPR010921">
    <property type="entry name" value="Trp_repressor/repl_initiator"/>
</dbReference>
<dbReference type="PANTHER" id="PTHR30050">
    <property type="entry name" value="CHROMOSOMAL REPLICATION INITIATOR PROTEIN DNAA"/>
    <property type="match status" value="1"/>
</dbReference>
<keyword evidence="7 8" id="KW-0238">DNA-binding</keyword>
<evidence type="ECO:0000313" key="15">
    <source>
        <dbReference type="EMBL" id="WXB15660.1"/>
    </source>
</evidence>
<keyword evidence="2 8" id="KW-0963">Cytoplasm</keyword>
<feature type="binding site" evidence="8">
    <location>
        <position position="219"/>
    </location>
    <ligand>
        <name>ATP</name>
        <dbReference type="ChEBI" id="CHEBI:30616"/>
    </ligand>
</feature>
<dbReference type="InterPro" id="IPR003593">
    <property type="entry name" value="AAA+_ATPase"/>
</dbReference>
<dbReference type="NCBIfam" id="TIGR00362">
    <property type="entry name" value="DnaA"/>
    <property type="match status" value="1"/>
</dbReference>
<protein>
    <recommendedName>
        <fullName evidence="8 9">Chromosomal replication initiator protein DnaA</fullName>
    </recommendedName>
</protein>
<evidence type="ECO:0000256" key="12">
    <source>
        <dbReference type="SAM" id="MobiDB-lite"/>
    </source>
</evidence>
<dbReference type="PROSITE" id="PS01008">
    <property type="entry name" value="DNAA"/>
    <property type="match status" value="1"/>
</dbReference>
<dbReference type="InterPro" id="IPR018312">
    <property type="entry name" value="Chromosome_initiator_DnaA_CS"/>
</dbReference>
<dbReference type="Gene3D" id="3.40.50.300">
    <property type="entry name" value="P-loop containing nucleotide triphosphate hydrolases"/>
    <property type="match status" value="1"/>
</dbReference>
<comment type="caution">
    <text evidence="8">Lacks conserved residue(s) required for the propagation of feature annotation.</text>
</comment>
<evidence type="ECO:0000256" key="5">
    <source>
        <dbReference type="ARBA" id="ARBA00022840"/>
    </source>
</evidence>
<dbReference type="InterPro" id="IPR027417">
    <property type="entry name" value="P-loop_NTPase"/>
</dbReference>
<evidence type="ECO:0000256" key="4">
    <source>
        <dbReference type="ARBA" id="ARBA00022741"/>
    </source>
</evidence>
<dbReference type="InterPro" id="IPR013317">
    <property type="entry name" value="DnaA_dom"/>
</dbReference>
<feature type="region of interest" description="Domain I, interacts with DnaA modulators" evidence="8">
    <location>
        <begin position="1"/>
        <end position="144"/>
    </location>
</feature>
<evidence type="ECO:0000256" key="7">
    <source>
        <dbReference type="ARBA" id="ARBA00023125"/>
    </source>
</evidence>
<dbReference type="SUPFAM" id="SSF52540">
    <property type="entry name" value="P-loop containing nucleoside triphosphate hydrolases"/>
    <property type="match status" value="1"/>
</dbReference>
<evidence type="ECO:0000256" key="9">
    <source>
        <dbReference type="NCBIfam" id="TIGR00362"/>
    </source>
</evidence>
<evidence type="ECO:0000259" key="14">
    <source>
        <dbReference type="SMART" id="SM00760"/>
    </source>
</evidence>
<gene>
    <name evidence="8 15" type="primary">dnaA</name>
    <name evidence="15" type="ORF">LZC94_00005</name>
</gene>
<dbReference type="InterPro" id="IPR001957">
    <property type="entry name" value="Chromosome_initiator_DnaA"/>
</dbReference>
<proteinExistence type="inferred from homology"/>
<feature type="binding site" evidence="8">
    <location>
        <position position="217"/>
    </location>
    <ligand>
        <name>ATP</name>
        <dbReference type="ChEBI" id="CHEBI:30616"/>
    </ligand>
</feature>
<evidence type="ECO:0000256" key="3">
    <source>
        <dbReference type="ARBA" id="ARBA00022705"/>
    </source>
</evidence>
<dbReference type="Gene3D" id="3.30.300.180">
    <property type="match status" value="1"/>
</dbReference>